<keyword evidence="6" id="KW-0547">Nucleotide-binding</keyword>
<feature type="domain" description="ABC transmembrane type-1" evidence="15">
    <location>
        <begin position="711"/>
        <end position="991"/>
    </location>
</feature>
<evidence type="ECO:0000256" key="10">
    <source>
        <dbReference type="ARBA" id="ARBA00023136"/>
    </source>
</evidence>
<evidence type="ECO:0000256" key="2">
    <source>
        <dbReference type="ARBA" id="ARBA00007577"/>
    </source>
</evidence>
<dbReference type="Gene3D" id="3.40.50.300">
    <property type="entry name" value="P-loop containing nucleotide triphosphate hydrolases"/>
    <property type="match status" value="2"/>
</dbReference>
<feature type="transmembrane region" description="Helical" evidence="13">
    <location>
        <begin position="289"/>
        <end position="310"/>
    </location>
</feature>
<dbReference type="GO" id="GO:0005524">
    <property type="term" value="F:ATP binding"/>
    <property type="evidence" value="ECO:0007669"/>
    <property type="project" value="UniProtKB-KW"/>
</dbReference>
<keyword evidence="7" id="KW-0067">ATP-binding</keyword>
<keyword evidence="17" id="KW-1185">Reference proteome</keyword>
<keyword evidence="3" id="KW-0813">Transport</keyword>
<dbReference type="CDD" id="cd03249">
    <property type="entry name" value="ABC_MTABC3_MDL1_MDL2"/>
    <property type="match status" value="1"/>
</dbReference>
<dbReference type="InterPro" id="IPR039421">
    <property type="entry name" value="Type_1_exporter"/>
</dbReference>
<keyword evidence="4 13" id="KW-0812">Transmembrane</keyword>
<evidence type="ECO:0000256" key="12">
    <source>
        <dbReference type="SAM" id="MobiDB-lite"/>
    </source>
</evidence>
<evidence type="ECO:0000256" key="1">
    <source>
        <dbReference type="ARBA" id="ARBA00004141"/>
    </source>
</evidence>
<dbReference type="PANTHER" id="PTHR43394">
    <property type="entry name" value="ATP-DEPENDENT PERMEASE MDL1, MITOCHONDRIAL"/>
    <property type="match status" value="1"/>
</dbReference>
<dbReference type="Gene3D" id="1.20.1560.10">
    <property type="entry name" value="ABC transporter type 1, transmembrane domain"/>
    <property type="match status" value="1"/>
</dbReference>
<dbReference type="SMART" id="SM00382">
    <property type="entry name" value="AAA"/>
    <property type="match status" value="2"/>
</dbReference>
<keyword evidence="9 13" id="KW-1133">Transmembrane helix</keyword>
<feature type="region of interest" description="Disordered" evidence="12">
    <location>
        <begin position="627"/>
        <end position="655"/>
    </location>
</feature>
<gene>
    <name evidence="16" type="ORF">HDU87_007164</name>
</gene>
<feature type="domain" description="ABC transporter" evidence="14">
    <location>
        <begin position="1025"/>
        <end position="1263"/>
    </location>
</feature>
<dbReference type="AlphaFoldDB" id="A0AAD5TJT4"/>
<feature type="transmembrane region" description="Helical" evidence="13">
    <location>
        <begin position="965"/>
        <end position="986"/>
    </location>
</feature>
<dbReference type="EMBL" id="JADGJQ010000065">
    <property type="protein sequence ID" value="KAJ3174471.1"/>
    <property type="molecule type" value="Genomic_DNA"/>
</dbReference>
<feature type="transmembrane region" description="Helical" evidence="13">
    <location>
        <begin position="710"/>
        <end position="738"/>
    </location>
</feature>
<dbReference type="InterPro" id="IPR003439">
    <property type="entry name" value="ABC_transporter-like_ATP-bd"/>
</dbReference>
<evidence type="ECO:0000313" key="17">
    <source>
        <dbReference type="Proteomes" id="UP001212152"/>
    </source>
</evidence>
<feature type="transmembrane region" description="Helical" evidence="13">
    <location>
        <begin position="186"/>
        <end position="204"/>
    </location>
</feature>
<dbReference type="PROSITE" id="PS00211">
    <property type="entry name" value="ABC_TRANSPORTER_1"/>
    <property type="match status" value="2"/>
</dbReference>
<dbReference type="PROSITE" id="PS50893">
    <property type="entry name" value="ABC_TRANSPORTER_2"/>
    <property type="match status" value="2"/>
</dbReference>
<accession>A0AAD5TJT4</accession>
<evidence type="ECO:0000256" key="13">
    <source>
        <dbReference type="SAM" id="Phobius"/>
    </source>
</evidence>
<feature type="transmembrane region" description="Helical" evidence="13">
    <location>
        <begin position="210"/>
        <end position="228"/>
    </location>
</feature>
<keyword evidence="11" id="KW-0325">Glycoprotein</keyword>
<feature type="domain" description="ABC transporter" evidence="14">
    <location>
        <begin position="386"/>
        <end position="623"/>
    </location>
</feature>
<dbReference type="SUPFAM" id="SSF52540">
    <property type="entry name" value="P-loop containing nucleoside triphosphate hydrolases"/>
    <property type="match status" value="2"/>
</dbReference>
<evidence type="ECO:0000256" key="11">
    <source>
        <dbReference type="ARBA" id="ARBA00023180"/>
    </source>
</evidence>
<feature type="transmembrane region" description="Helical" evidence="13">
    <location>
        <begin position="744"/>
        <end position="761"/>
    </location>
</feature>
<keyword evidence="10 13" id="KW-0472">Membrane</keyword>
<dbReference type="Pfam" id="PF00664">
    <property type="entry name" value="ABC_membrane"/>
    <property type="match status" value="2"/>
</dbReference>
<dbReference type="InterPro" id="IPR027417">
    <property type="entry name" value="P-loop_NTPase"/>
</dbReference>
<evidence type="ECO:0000313" key="16">
    <source>
        <dbReference type="EMBL" id="KAJ3174471.1"/>
    </source>
</evidence>
<dbReference type="GO" id="GO:0015421">
    <property type="term" value="F:ABC-type oligopeptide transporter activity"/>
    <property type="evidence" value="ECO:0007669"/>
    <property type="project" value="TreeGrafter"/>
</dbReference>
<dbReference type="InterPro" id="IPR003593">
    <property type="entry name" value="AAA+_ATPase"/>
</dbReference>
<evidence type="ECO:0000256" key="7">
    <source>
        <dbReference type="ARBA" id="ARBA00022840"/>
    </source>
</evidence>
<keyword evidence="5" id="KW-0677">Repeat</keyword>
<feature type="domain" description="ABC transmembrane type-1" evidence="15">
    <location>
        <begin position="62"/>
        <end position="350"/>
    </location>
</feature>
<comment type="caution">
    <text evidence="16">The sequence shown here is derived from an EMBL/GenBank/DDBJ whole genome shotgun (WGS) entry which is preliminary data.</text>
</comment>
<dbReference type="GO" id="GO:0005743">
    <property type="term" value="C:mitochondrial inner membrane"/>
    <property type="evidence" value="ECO:0007669"/>
    <property type="project" value="TreeGrafter"/>
</dbReference>
<evidence type="ECO:0000259" key="14">
    <source>
        <dbReference type="PROSITE" id="PS50893"/>
    </source>
</evidence>
<dbReference type="PANTHER" id="PTHR43394:SF11">
    <property type="entry name" value="ATP-BINDING CASSETTE TRANSPORTER"/>
    <property type="match status" value="1"/>
</dbReference>
<name>A0AAD5TJT4_9FUNG</name>
<dbReference type="GO" id="GO:0090374">
    <property type="term" value="P:oligopeptide export from mitochondrion"/>
    <property type="evidence" value="ECO:0007669"/>
    <property type="project" value="TreeGrafter"/>
</dbReference>
<feature type="compositionally biased region" description="Polar residues" evidence="12">
    <location>
        <begin position="627"/>
        <end position="637"/>
    </location>
</feature>
<reference evidence="16" key="1">
    <citation type="submission" date="2020-05" db="EMBL/GenBank/DDBJ databases">
        <title>Phylogenomic resolution of chytrid fungi.</title>
        <authorList>
            <person name="Stajich J.E."/>
            <person name="Amses K."/>
            <person name="Simmons R."/>
            <person name="Seto K."/>
            <person name="Myers J."/>
            <person name="Bonds A."/>
            <person name="Quandt C.A."/>
            <person name="Barry K."/>
            <person name="Liu P."/>
            <person name="Grigoriev I."/>
            <person name="Longcore J.E."/>
            <person name="James T.Y."/>
        </authorList>
    </citation>
    <scope>NUCLEOTIDE SEQUENCE</scope>
    <source>
        <strain evidence="16">JEL0379</strain>
    </source>
</reference>
<organism evidence="16 17">
    <name type="scientific">Geranomyces variabilis</name>
    <dbReference type="NCBI Taxonomy" id="109894"/>
    <lineage>
        <taxon>Eukaryota</taxon>
        <taxon>Fungi</taxon>
        <taxon>Fungi incertae sedis</taxon>
        <taxon>Chytridiomycota</taxon>
        <taxon>Chytridiomycota incertae sedis</taxon>
        <taxon>Chytridiomycetes</taxon>
        <taxon>Spizellomycetales</taxon>
        <taxon>Powellomycetaceae</taxon>
        <taxon>Geranomyces</taxon>
    </lineage>
</organism>
<evidence type="ECO:0000256" key="8">
    <source>
        <dbReference type="ARBA" id="ARBA00022967"/>
    </source>
</evidence>
<evidence type="ECO:0000256" key="9">
    <source>
        <dbReference type="ARBA" id="ARBA00022989"/>
    </source>
</evidence>
<evidence type="ECO:0000256" key="5">
    <source>
        <dbReference type="ARBA" id="ARBA00022737"/>
    </source>
</evidence>
<sequence length="1266" mass="137843">MGSRGPPYASAKLADDEENALEDDINLSRASSLLLDPRLKGQISFLELWRFASPRECYILGIASVLSFVTGFINPSAVAIFGQIMIDFTLAFERPNDPREPNQLGSKALLFLLLGAVMLATTYASRALWELTAEAQAKKVGLAYLECILKKDLEWFDVNPGESIVARLGTDIPRMRQGIGENTGRIIRILSVVICCLIQAIVASWKVTGIIFALSPLILAIGLSITKLESWALKRTSKASIDALKVAEQAIAGIRTTHAFSLRDRFAKSYEDKLRILSRAEGWKSFTDGFGLGVFNGIVFLIFAFGFWFAGKLVNSGELQGGKAVTAVLCMMILATSVLDLPEALTALAAAQSSATILYREIHRRPGKKVQAVTSRHDARAINGAISIRNLYFSYPARPHVSVLNGLSVEIRAGDTFAFVGSSGSGKSTIVSLLQKFYNPIAGDIFVDGIDISRLDTATLRKNIGLVGQEPTLFALTIKQNILMGLPDGAEISQSEFLRICQMAQVDSFVSEFPQGYDTFIGPGTLSGGQKQRVAIARALIKNPRILLLDEATSALDSKSERLVQVALEAAYAGRTCIVVAHRLSTIRRATSICVMKNGQIIEQGSHDELISRNGAYTQLVNRQRLSSGDLDQSNRQPAPPHYKTPPARVSPVEPGQGQVLRLETPDVLVEQVKARLLQERTASQQGLGTKRRNEWLRVRAMTSGMKFRFFLGTLAAAGFGATFPAFSILLGFLIFAVMADGETTAWVIGIAAVGLFSFVTKWAQVSLFGNADAKVVLRLRSLVFRNLVKQEIGFFDSKSNTAGILSRKLANIEAVPRVVTETWSTFFQLFVCALMGLTQAANQSGPITRMVLLYAPVVIGASVWQTWSYSRFAEQSKVAIEQSTQVAAEAVREVKTLQTLQREDFSVKRFEAFLAEPYRLNRQNAVRDSLAHGLQSTSAMWTLAISLGYGQKLINDGSSRIEHVISAVICLLATMIAIASAAGAAKSYSKGLFAARTALALLDRQSEIDHDKPGYIPASFDPRFQFRNLWFQYPTANAPTFRGEFNLEGWAGQSLAIVGPSGSGKSTVIGLLQRWYDANGGEALVGGLAIRDYALSKGLRANIALVGQEPVLFDMSIADNIAWGSELPVTMDQIVEAAKQADVHDFVTALPDGYNTRAGDKGGHLSGGQKQRIAIARALIRQPKMLLLDEATSALDSTSEAAVQRAIDRAARGRTTITIAHRLSTVKNVDRIVVINDGRVVETGKHEELLQLNGTYTDMCSQQNL</sequence>
<dbReference type="SUPFAM" id="SSF90123">
    <property type="entry name" value="ABC transporter transmembrane region"/>
    <property type="match status" value="2"/>
</dbReference>
<comment type="subcellular location">
    <subcellularLocation>
        <location evidence="1">Membrane</location>
        <topology evidence="1">Multi-pass membrane protein</topology>
    </subcellularLocation>
</comment>
<dbReference type="GO" id="GO:0016887">
    <property type="term" value="F:ATP hydrolysis activity"/>
    <property type="evidence" value="ECO:0007669"/>
    <property type="project" value="InterPro"/>
</dbReference>
<dbReference type="FunFam" id="3.40.50.300:FF:000479">
    <property type="entry name" value="Multidrug resistance protein 1A"/>
    <property type="match status" value="2"/>
</dbReference>
<dbReference type="Pfam" id="PF00005">
    <property type="entry name" value="ABC_tran"/>
    <property type="match status" value="2"/>
</dbReference>
<feature type="transmembrane region" description="Helical" evidence="13">
    <location>
        <begin position="58"/>
        <end position="86"/>
    </location>
</feature>
<dbReference type="InterPro" id="IPR011527">
    <property type="entry name" value="ABC1_TM_dom"/>
</dbReference>
<protein>
    <submittedName>
        <fullName evidence="16">Uncharacterized protein</fullName>
    </submittedName>
</protein>
<dbReference type="CDD" id="cd18577">
    <property type="entry name" value="ABC_6TM_Pgp_ABCB1_D1_like"/>
    <property type="match status" value="1"/>
</dbReference>
<evidence type="ECO:0000256" key="3">
    <source>
        <dbReference type="ARBA" id="ARBA00022448"/>
    </source>
</evidence>
<dbReference type="PROSITE" id="PS50929">
    <property type="entry name" value="ABC_TM1F"/>
    <property type="match status" value="2"/>
</dbReference>
<dbReference type="InterPro" id="IPR036640">
    <property type="entry name" value="ABC1_TM_sf"/>
</dbReference>
<evidence type="ECO:0000256" key="6">
    <source>
        <dbReference type="ARBA" id="ARBA00022741"/>
    </source>
</evidence>
<proteinExistence type="inferred from homology"/>
<comment type="similarity">
    <text evidence="2">Belongs to the ABC transporter superfamily. ABCB family. Multidrug resistance exporter (TC 3.A.1.201) subfamily.</text>
</comment>
<dbReference type="Proteomes" id="UP001212152">
    <property type="component" value="Unassembled WGS sequence"/>
</dbReference>
<dbReference type="InterPro" id="IPR017871">
    <property type="entry name" value="ABC_transporter-like_CS"/>
</dbReference>
<keyword evidence="8" id="KW-1278">Translocase</keyword>
<evidence type="ECO:0000259" key="15">
    <source>
        <dbReference type="PROSITE" id="PS50929"/>
    </source>
</evidence>
<evidence type="ECO:0000256" key="4">
    <source>
        <dbReference type="ARBA" id="ARBA00022692"/>
    </source>
</evidence>
<feature type="transmembrane region" description="Helical" evidence="13">
    <location>
        <begin position="106"/>
        <end position="129"/>
    </location>
</feature>